<organism evidence="1 2">
    <name type="scientific">Persea americana</name>
    <name type="common">Avocado</name>
    <dbReference type="NCBI Taxonomy" id="3435"/>
    <lineage>
        <taxon>Eukaryota</taxon>
        <taxon>Viridiplantae</taxon>
        <taxon>Streptophyta</taxon>
        <taxon>Embryophyta</taxon>
        <taxon>Tracheophyta</taxon>
        <taxon>Spermatophyta</taxon>
        <taxon>Magnoliopsida</taxon>
        <taxon>Magnoliidae</taxon>
        <taxon>Laurales</taxon>
        <taxon>Lauraceae</taxon>
        <taxon>Persea</taxon>
    </lineage>
</organism>
<gene>
    <name evidence="1" type="ORF">MRB53_005467</name>
</gene>
<evidence type="ECO:0000313" key="1">
    <source>
        <dbReference type="EMBL" id="KAJ8643719.1"/>
    </source>
</evidence>
<dbReference type="EMBL" id="CM056810">
    <property type="protein sequence ID" value="KAJ8643719.1"/>
    <property type="molecule type" value="Genomic_DNA"/>
</dbReference>
<protein>
    <submittedName>
        <fullName evidence="1">Uncharacterized protein</fullName>
    </submittedName>
</protein>
<proteinExistence type="predicted"/>
<accession>A0ACC2MDE4</accession>
<sequence length="81" mass="8852">MKKAVGVLTLNGIFAVGKGYMDRGLLAISLLLLASWSSPWSFCLLQLKRLRFFRVPSFSTAHSNLSASFILLDFESAGTSP</sequence>
<dbReference type="Proteomes" id="UP001234297">
    <property type="component" value="Chromosome 2"/>
</dbReference>
<comment type="caution">
    <text evidence="1">The sequence shown here is derived from an EMBL/GenBank/DDBJ whole genome shotgun (WGS) entry which is preliminary data.</text>
</comment>
<reference evidence="1 2" key="1">
    <citation type="journal article" date="2022" name="Hortic Res">
        <title>A haplotype resolved chromosomal level avocado genome allows analysis of novel avocado genes.</title>
        <authorList>
            <person name="Nath O."/>
            <person name="Fletcher S.J."/>
            <person name="Hayward A."/>
            <person name="Shaw L.M."/>
            <person name="Masouleh A.K."/>
            <person name="Furtado A."/>
            <person name="Henry R.J."/>
            <person name="Mitter N."/>
        </authorList>
    </citation>
    <scope>NUCLEOTIDE SEQUENCE [LARGE SCALE GENOMIC DNA]</scope>
    <source>
        <strain evidence="2">cv. Hass</strain>
    </source>
</reference>
<evidence type="ECO:0000313" key="2">
    <source>
        <dbReference type="Proteomes" id="UP001234297"/>
    </source>
</evidence>
<name>A0ACC2MDE4_PERAE</name>
<keyword evidence="2" id="KW-1185">Reference proteome</keyword>